<reference evidence="1" key="1">
    <citation type="submission" date="2006-10" db="EMBL/GenBank/DDBJ databases">
        <authorList>
            <person name="Amadeo P."/>
            <person name="Zhao Q."/>
            <person name="Wortman J."/>
            <person name="Fraser-Liggett C."/>
            <person name="Carlton J."/>
        </authorList>
    </citation>
    <scope>NUCLEOTIDE SEQUENCE</scope>
    <source>
        <strain evidence="1">G3</strain>
    </source>
</reference>
<dbReference type="RefSeq" id="XP_001309913.1">
    <property type="nucleotide sequence ID" value="XM_001309912.1"/>
</dbReference>
<evidence type="ECO:0000313" key="2">
    <source>
        <dbReference type="Proteomes" id="UP000001542"/>
    </source>
</evidence>
<accession>A2FDN9</accession>
<dbReference type="VEuPathDB" id="TrichDB:TVAG_011320"/>
<dbReference type="KEGG" id="tva:4754760"/>
<proteinExistence type="predicted"/>
<dbReference type="EMBL" id="DS113735">
    <property type="protein sequence ID" value="EAX96983.1"/>
    <property type="molecule type" value="Genomic_DNA"/>
</dbReference>
<dbReference type="AlphaFoldDB" id="A2FDN9"/>
<keyword evidence="2" id="KW-1185">Reference proteome</keyword>
<reference evidence="1" key="2">
    <citation type="journal article" date="2007" name="Science">
        <title>Draft genome sequence of the sexually transmitted pathogen Trichomonas vaginalis.</title>
        <authorList>
            <person name="Carlton J.M."/>
            <person name="Hirt R.P."/>
            <person name="Silva J.C."/>
            <person name="Delcher A.L."/>
            <person name="Schatz M."/>
            <person name="Zhao Q."/>
            <person name="Wortman J.R."/>
            <person name="Bidwell S.L."/>
            <person name="Alsmark U.C.M."/>
            <person name="Besteiro S."/>
            <person name="Sicheritz-Ponten T."/>
            <person name="Noel C.J."/>
            <person name="Dacks J.B."/>
            <person name="Foster P.G."/>
            <person name="Simillion C."/>
            <person name="Van de Peer Y."/>
            <person name="Miranda-Saavedra D."/>
            <person name="Barton G.J."/>
            <person name="Westrop G.D."/>
            <person name="Mueller S."/>
            <person name="Dessi D."/>
            <person name="Fiori P.L."/>
            <person name="Ren Q."/>
            <person name="Paulsen I."/>
            <person name="Zhang H."/>
            <person name="Bastida-Corcuera F.D."/>
            <person name="Simoes-Barbosa A."/>
            <person name="Brown M.T."/>
            <person name="Hayes R.D."/>
            <person name="Mukherjee M."/>
            <person name="Okumura C.Y."/>
            <person name="Schneider R."/>
            <person name="Smith A.J."/>
            <person name="Vanacova S."/>
            <person name="Villalvazo M."/>
            <person name="Haas B.J."/>
            <person name="Pertea M."/>
            <person name="Feldblyum T.V."/>
            <person name="Utterback T.R."/>
            <person name="Shu C.L."/>
            <person name="Osoegawa K."/>
            <person name="de Jong P.J."/>
            <person name="Hrdy I."/>
            <person name="Horvathova L."/>
            <person name="Zubacova Z."/>
            <person name="Dolezal P."/>
            <person name="Malik S.B."/>
            <person name="Logsdon J.M. Jr."/>
            <person name="Henze K."/>
            <person name="Gupta A."/>
            <person name="Wang C.C."/>
            <person name="Dunne R.L."/>
            <person name="Upcroft J.A."/>
            <person name="Upcroft P."/>
            <person name="White O."/>
            <person name="Salzberg S.L."/>
            <person name="Tang P."/>
            <person name="Chiu C.-H."/>
            <person name="Lee Y.-S."/>
            <person name="Embley T.M."/>
            <person name="Coombs G.H."/>
            <person name="Mottram J.C."/>
            <person name="Tachezy J."/>
            <person name="Fraser-Liggett C.M."/>
            <person name="Johnson P.J."/>
        </authorList>
    </citation>
    <scope>NUCLEOTIDE SEQUENCE [LARGE SCALE GENOMIC DNA]</scope>
    <source>
        <strain evidence="1">G3</strain>
    </source>
</reference>
<name>A2FDN9_TRIV3</name>
<protein>
    <submittedName>
        <fullName evidence="1">Uncharacterized protein</fullName>
    </submittedName>
</protein>
<gene>
    <name evidence="1" type="ORF">TVAG_011320</name>
</gene>
<dbReference type="InParanoid" id="A2FDN9"/>
<organism evidence="1 2">
    <name type="scientific">Trichomonas vaginalis (strain ATCC PRA-98 / G3)</name>
    <dbReference type="NCBI Taxonomy" id="412133"/>
    <lineage>
        <taxon>Eukaryota</taxon>
        <taxon>Metamonada</taxon>
        <taxon>Parabasalia</taxon>
        <taxon>Trichomonadida</taxon>
        <taxon>Trichomonadidae</taxon>
        <taxon>Trichomonas</taxon>
    </lineage>
</organism>
<sequence length="223" mass="25205">MAFVHFVKSSSSSKNYAIEVSVINCGENEGKGSGTLGIGSGDIHFDKNNITNNKCRLYSSIHIQLDGSSGTYNFSNFRENNQTGSISLYFHYLTRKQTHTVSYCNVIENKCGTDNEQVLFYILCTTNVDHCIFLNNIAKYMFQKYAIDSTLTISESYVQSNSTTGPESVIFNNLRDNYDFNNNFSHFHTENCFIYPKVISNKLCYLSKFAKTASTGLFSSKRK</sequence>
<dbReference type="Proteomes" id="UP000001542">
    <property type="component" value="Unassembled WGS sequence"/>
</dbReference>
<evidence type="ECO:0000313" key="1">
    <source>
        <dbReference type="EMBL" id="EAX96983.1"/>
    </source>
</evidence>
<dbReference type="VEuPathDB" id="TrichDB:TVAGG3_0258100"/>